<dbReference type="GO" id="GO:0050852">
    <property type="term" value="P:T cell receptor signaling pathway"/>
    <property type="evidence" value="ECO:0007669"/>
    <property type="project" value="TreeGrafter"/>
</dbReference>
<dbReference type="InterPro" id="IPR003599">
    <property type="entry name" value="Ig_sub"/>
</dbReference>
<dbReference type="GO" id="GO:0009897">
    <property type="term" value="C:external side of plasma membrane"/>
    <property type="evidence" value="ECO:0007669"/>
    <property type="project" value="TreeGrafter"/>
</dbReference>
<gene>
    <name evidence="5" type="ORF">AKAME5_002551500</name>
</gene>
<dbReference type="SMART" id="SM00409">
    <property type="entry name" value="IG"/>
    <property type="match status" value="1"/>
</dbReference>
<evidence type="ECO:0000256" key="1">
    <source>
        <dbReference type="ARBA" id="ARBA00004370"/>
    </source>
</evidence>
<evidence type="ECO:0000313" key="5">
    <source>
        <dbReference type="EMBL" id="GLD74187.1"/>
    </source>
</evidence>
<dbReference type="Proteomes" id="UP001279410">
    <property type="component" value="Unassembled WGS sequence"/>
</dbReference>
<evidence type="ECO:0000313" key="6">
    <source>
        <dbReference type="Proteomes" id="UP001279410"/>
    </source>
</evidence>
<keyword evidence="6" id="KW-1185">Reference proteome</keyword>
<comment type="subcellular location">
    <subcellularLocation>
        <location evidence="1">Membrane</location>
    </subcellularLocation>
</comment>
<accession>A0AAD3NGH5</accession>
<dbReference type="InterPro" id="IPR013783">
    <property type="entry name" value="Ig-like_fold"/>
</dbReference>
<comment type="caution">
    <text evidence="5">The sequence shown here is derived from an EMBL/GenBank/DDBJ whole genome shotgun (WGS) entry which is preliminary data.</text>
</comment>
<proteinExistence type="predicted"/>
<evidence type="ECO:0000256" key="2">
    <source>
        <dbReference type="ARBA" id="ARBA00023136"/>
    </source>
</evidence>
<dbReference type="InterPro" id="IPR050504">
    <property type="entry name" value="IgSF_BTN/MOG"/>
</dbReference>
<evidence type="ECO:0000259" key="4">
    <source>
        <dbReference type="PROSITE" id="PS50835"/>
    </source>
</evidence>
<dbReference type="Gene3D" id="2.60.40.10">
    <property type="entry name" value="Immunoglobulins"/>
    <property type="match status" value="1"/>
</dbReference>
<dbReference type="SUPFAM" id="SSF48726">
    <property type="entry name" value="Immunoglobulin"/>
    <property type="match status" value="1"/>
</dbReference>
<dbReference type="InterPro" id="IPR007110">
    <property type="entry name" value="Ig-like_dom"/>
</dbReference>
<reference evidence="5" key="1">
    <citation type="submission" date="2022-08" db="EMBL/GenBank/DDBJ databases">
        <title>Genome sequencing of akame (Lates japonicus).</title>
        <authorList>
            <person name="Hashiguchi Y."/>
            <person name="Takahashi H."/>
        </authorList>
    </citation>
    <scope>NUCLEOTIDE SEQUENCE</scope>
    <source>
        <strain evidence="5">Kochi</strain>
    </source>
</reference>
<dbReference type="PANTHER" id="PTHR24100:SF151">
    <property type="entry name" value="ICOS LIGAND"/>
    <property type="match status" value="1"/>
</dbReference>
<dbReference type="AlphaFoldDB" id="A0AAD3NGH5"/>
<dbReference type="GO" id="GO:0005102">
    <property type="term" value="F:signaling receptor binding"/>
    <property type="evidence" value="ECO:0007669"/>
    <property type="project" value="TreeGrafter"/>
</dbReference>
<name>A0AAD3NGH5_LATJO</name>
<protein>
    <recommendedName>
        <fullName evidence="4">Ig-like domain-containing protein</fullName>
    </recommendedName>
</protein>
<dbReference type="InterPro" id="IPR013106">
    <property type="entry name" value="Ig_V-set"/>
</dbReference>
<sequence>MDADSTEETVKPGEDVLLHCQGQRDADIIMLKWSRPDLKSEGYVYFIRDNQPNEEHQHPSFRGRVELRDPEMKNGDASVILKNVNMNDAGRYECYVGKTGSPPELISIITLKVE</sequence>
<evidence type="ECO:0000256" key="3">
    <source>
        <dbReference type="ARBA" id="ARBA00023319"/>
    </source>
</evidence>
<keyword evidence="2" id="KW-0472">Membrane</keyword>
<dbReference type="PROSITE" id="PS50835">
    <property type="entry name" value="IG_LIKE"/>
    <property type="match status" value="1"/>
</dbReference>
<dbReference type="PANTHER" id="PTHR24100">
    <property type="entry name" value="BUTYROPHILIN"/>
    <property type="match status" value="1"/>
</dbReference>
<dbReference type="EMBL" id="BRZM01002046">
    <property type="protein sequence ID" value="GLD74187.1"/>
    <property type="molecule type" value="Genomic_DNA"/>
</dbReference>
<dbReference type="InterPro" id="IPR036179">
    <property type="entry name" value="Ig-like_dom_sf"/>
</dbReference>
<dbReference type="Pfam" id="PF07686">
    <property type="entry name" value="V-set"/>
    <property type="match status" value="1"/>
</dbReference>
<feature type="non-terminal residue" evidence="5">
    <location>
        <position position="1"/>
    </location>
</feature>
<organism evidence="5 6">
    <name type="scientific">Lates japonicus</name>
    <name type="common">Japanese lates</name>
    <dbReference type="NCBI Taxonomy" id="270547"/>
    <lineage>
        <taxon>Eukaryota</taxon>
        <taxon>Metazoa</taxon>
        <taxon>Chordata</taxon>
        <taxon>Craniata</taxon>
        <taxon>Vertebrata</taxon>
        <taxon>Euteleostomi</taxon>
        <taxon>Actinopterygii</taxon>
        <taxon>Neopterygii</taxon>
        <taxon>Teleostei</taxon>
        <taxon>Neoteleostei</taxon>
        <taxon>Acanthomorphata</taxon>
        <taxon>Carangaria</taxon>
        <taxon>Carangaria incertae sedis</taxon>
        <taxon>Centropomidae</taxon>
        <taxon>Lates</taxon>
    </lineage>
</organism>
<feature type="domain" description="Ig-like" evidence="4">
    <location>
        <begin position="1"/>
        <end position="107"/>
    </location>
</feature>
<dbReference type="GO" id="GO:0001817">
    <property type="term" value="P:regulation of cytokine production"/>
    <property type="evidence" value="ECO:0007669"/>
    <property type="project" value="TreeGrafter"/>
</dbReference>
<keyword evidence="3" id="KW-0393">Immunoglobulin domain</keyword>